<gene>
    <name evidence="6" type="ordered locus">GDI2678</name>
</gene>
<organism evidence="6 7">
    <name type="scientific">Gluconacetobacter diazotrophicus (strain ATCC 49037 / DSM 5601 / CCUG 37298 / CIP 103539 / LMG 7603 / PAl5)</name>
    <dbReference type="NCBI Taxonomy" id="272568"/>
    <lineage>
        <taxon>Bacteria</taxon>
        <taxon>Pseudomonadati</taxon>
        <taxon>Pseudomonadota</taxon>
        <taxon>Alphaproteobacteria</taxon>
        <taxon>Acetobacterales</taxon>
        <taxon>Acetobacteraceae</taxon>
        <taxon>Gluconacetobacter</taxon>
    </lineage>
</organism>
<evidence type="ECO:0000256" key="3">
    <source>
        <dbReference type="ARBA" id="ARBA00023136"/>
    </source>
</evidence>
<feature type="transmembrane region" description="Helical" evidence="4">
    <location>
        <begin position="28"/>
        <end position="47"/>
    </location>
</feature>
<sequence>MGLAVGTMGALLSNFVGGLLTSAYGFNAAFLALAGSGIAVFLLFLFAMPETRETRRAPARRLALTGTR</sequence>
<dbReference type="Proteomes" id="UP000001176">
    <property type="component" value="Chromosome"/>
</dbReference>
<dbReference type="Gene3D" id="1.20.1250.20">
    <property type="entry name" value="MFS general substrate transporter like domains"/>
    <property type="match status" value="1"/>
</dbReference>
<keyword evidence="7" id="KW-1185">Reference proteome</keyword>
<dbReference type="InterPro" id="IPR020846">
    <property type="entry name" value="MFS_dom"/>
</dbReference>
<keyword evidence="2 4" id="KW-1133">Transmembrane helix</keyword>
<dbReference type="EMBL" id="AM889285">
    <property type="protein sequence ID" value="CAP56621.1"/>
    <property type="molecule type" value="Genomic_DNA"/>
</dbReference>
<dbReference type="PROSITE" id="PS50850">
    <property type="entry name" value="MFS"/>
    <property type="match status" value="1"/>
</dbReference>
<reference evidence="6 7" key="1">
    <citation type="journal article" date="2009" name="BMC Genomics">
        <title>Complete genome sequence of the sugarcane nitrogen-fixing endophyte Gluconacetobacter diazotrophicus Pal5.</title>
        <authorList>
            <person name="Bertalan M."/>
            <person name="Albano R."/>
            <person name="Padua V."/>
            <person name="Rouws L."/>
            <person name="Rojas C."/>
            <person name="Hemerly A."/>
            <person name="Teixeira K."/>
            <person name="Schwab S."/>
            <person name="Araujo J."/>
            <person name="Oliveira A."/>
            <person name="Franca L."/>
            <person name="Magalhaes V."/>
            <person name="Alqueres S."/>
            <person name="Cardoso A."/>
            <person name="Almeida W."/>
            <person name="Loureiro M.M."/>
            <person name="Nogueira E."/>
            <person name="Cidade D."/>
            <person name="Oliveira D."/>
            <person name="Simao T."/>
            <person name="Macedo J."/>
            <person name="Valadao A."/>
            <person name="Dreschsel M."/>
            <person name="Freitas F."/>
            <person name="Vidal M."/>
            <person name="Guedes H."/>
            <person name="Rodrigues E."/>
            <person name="Meneses C."/>
            <person name="Brioso P."/>
            <person name="Pozzer L."/>
            <person name="Figueiredo D."/>
            <person name="Montano H."/>
            <person name="Junior J."/>
            <person name="Filho G."/>
            <person name="Flores V."/>
            <person name="Ferreira B."/>
            <person name="Branco A."/>
            <person name="Gonzalez P."/>
            <person name="Guillobel H."/>
            <person name="Lemos M."/>
            <person name="Seibel L."/>
            <person name="Macedo J."/>
            <person name="Alves-Ferreira M."/>
            <person name="Sachetto-Martins G."/>
            <person name="Coelho A."/>
            <person name="Santos E."/>
            <person name="Amaral G."/>
            <person name="Neves A."/>
            <person name="Pacheco A.B."/>
            <person name="Carvalho D."/>
            <person name="Lery L."/>
            <person name="Bisch P."/>
            <person name="Rossle S.C."/>
            <person name="Urmenyi T."/>
            <person name="Kruger W.V."/>
            <person name="Martins O."/>
            <person name="Baldani J.I."/>
            <person name="Ferreira P.C."/>
        </authorList>
    </citation>
    <scope>NUCLEOTIDE SEQUENCE [LARGE SCALE GENOMIC DNA]</scope>
    <source>
        <strain evidence="7">ATCC 49037 / DSM 5601 / CCUG 37298 / CIP 103539 / LMG 7603 / PAl5</strain>
    </source>
</reference>
<dbReference type="AlphaFoldDB" id="A9HPR0"/>
<proteinExistence type="predicted"/>
<keyword evidence="1 4" id="KW-0812">Transmembrane</keyword>
<feature type="domain" description="Major facilitator superfamily (MFS) profile" evidence="5">
    <location>
        <begin position="1"/>
        <end position="52"/>
    </location>
</feature>
<dbReference type="GO" id="GO:0022857">
    <property type="term" value="F:transmembrane transporter activity"/>
    <property type="evidence" value="ECO:0007669"/>
    <property type="project" value="InterPro"/>
</dbReference>
<evidence type="ECO:0000259" key="5">
    <source>
        <dbReference type="PROSITE" id="PS50850"/>
    </source>
</evidence>
<dbReference type="KEGG" id="gdi:GDI2678"/>
<dbReference type="InterPro" id="IPR036259">
    <property type="entry name" value="MFS_trans_sf"/>
</dbReference>
<evidence type="ECO:0000313" key="7">
    <source>
        <dbReference type="Proteomes" id="UP000001176"/>
    </source>
</evidence>
<evidence type="ECO:0000256" key="2">
    <source>
        <dbReference type="ARBA" id="ARBA00022989"/>
    </source>
</evidence>
<dbReference type="SUPFAM" id="SSF103473">
    <property type="entry name" value="MFS general substrate transporter"/>
    <property type="match status" value="1"/>
</dbReference>
<accession>A9HPR0</accession>
<keyword evidence="3 4" id="KW-0472">Membrane</keyword>
<evidence type="ECO:0000256" key="1">
    <source>
        <dbReference type="ARBA" id="ARBA00022692"/>
    </source>
</evidence>
<evidence type="ECO:0000313" key="6">
    <source>
        <dbReference type="EMBL" id="CAP56621.1"/>
    </source>
</evidence>
<protein>
    <submittedName>
        <fullName evidence="6">Putative membrane protein</fullName>
    </submittedName>
</protein>
<name>A9HPR0_GLUDA</name>
<evidence type="ECO:0000256" key="4">
    <source>
        <dbReference type="SAM" id="Phobius"/>
    </source>
</evidence>